<dbReference type="PROSITE" id="PS00027">
    <property type="entry name" value="HOMEOBOX_1"/>
    <property type="match status" value="1"/>
</dbReference>
<dbReference type="PRINTS" id="PR00024">
    <property type="entry name" value="HOMEOBOX"/>
</dbReference>
<keyword evidence="4 6" id="KW-0371">Homeobox</keyword>
<evidence type="ECO:0000256" key="8">
    <source>
        <dbReference type="SAM" id="MobiDB-lite"/>
    </source>
</evidence>
<feature type="compositionally biased region" description="Basic and acidic residues" evidence="8">
    <location>
        <begin position="105"/>
        <end position="119"/>
    </location>
</feature>
<name>A0ABN8MJ27_9CNID</name>
<dbReference type="InterPro" id="IPR017970">
    <property type="entry name" value="Homeobox_CS"/>
</dbReference>
<evidence type="ECO:0000313" key="10">
    <source>
        <dbReference type="EMBL" id="CAH3029711.1"/>
    </source>
</evidence>
<dbReference type="InterPro" id="IPR020479">
    <property type="entry name" value="HD_metazoa"/>
</dbReference>
<sequence length="212" mass="24754">MDCFYQASRMRQPAFFNPQTLMYGYGVPTYYSPQFFPVSCNSEISRPPVMSRSQSFLEEILPHPATISENNASPSSTSSQTPPRSPPSECSTERHGTSCSDPTEELSRSGKDASESEEKTDGEEDKDVPWHYKQPFKHRRRVAYSRNQILELEKEFHFTRYLTKERRSELSALLQLSERQIKIWFQNRRMKWKKDNKPVIPTSRGMRRGCTR</sequence>
<dbReference type="EMBL" id="CALNXI010000588">
    <property type="protein sequence ID" value="CAH3029711.1"/>
    <property type="molecule type" value="Genomic_DNA"/>
</dbReference>
<evidence type="ECO:0000256" key="7">
    <source>
        <dbReference type="RuleBase" id="RU000682"/>
    </source>
</evidence>
<feature type="region of interest" description="Disordered" evidence="8">
    <location>
        <begin position="65"/>
        <end position="132"/>
    </location>
</feature>
<evidence type="ECO:0000313" key="11">
    <source>
        <dbReference type="Proteomes" id="UP001159427"/>
    </source>
</evidence>
<dbReference type="InterPro" id="IPR050296">
    <property type="entry name" value="Antp_homeobox"/>
</dbReference>
<evidence type="ECO:0000256" key="2">
    <source>
        <dbReference type="ARBA" id="ARBA00022473"/>
    </source>
</evidence>
<dbReference type="Gene3D" id="1.10.10.60">
    <property type="entry name" value="Homeodomain-like"/>
    <property type="match status" value="1"/>
</dbReference>
<keyword evidence="5 6" id="KW-0539">Nucleus</keyword>
<evidence type="ECO:0000259" key="9">
    <source>
        <dbReference type="PROSITE" id="PS50071"/>
    </source>
</evidence>
<gene>
    <name evidence="10" type="ORF">PEVE_00036596</name>
</gene>
<accession>A0ABN8MJ27</accession>
<dbReference type="Proteomes" id="UP001159427">
    <property type="component" value="Unassembled WGS sequence"/>
</dbReference>
<dbReference type="InterPro" id="IPR009057">
    <property type="entry name" value="Homeodomain-like_sf"/>
</dbReference>
<proteinExistence type="predicted"/>
<organism evidence="10 11">
    <name type="scientific">Porites evermanni</name>
    <dbReference type="NCBI Taxonomy" id="104178"/>
    <lineage>
        <taxon>Eukaryota</taxon>
        <taxon>Metazoa</taxon>
        <taxon>Cnidaria</taxon>
        <taxon>Anthozoa</taxon>
        <taxon>Hexacorallia</taxon>
        <taxon>Scleractinia</taxon>
        <taxon>Fungiina</taxon>
        <taxon>Poritidae</taxon>
        <taxon>Porites</taxon>
    </lineage>
</organism>
<reference evidence="10 11" key="1">
    <citation type="submission" date="2022-05" db="EMBL/GenBank/DDBJ databases">
        <authorList>
            <consortium name="Genoscope - CEA"/>
            <person name="William W."/>
        </authorList>
    </citation>
    <scope>NUCLEOTIDE SEQUENCE [LARGE SCALE GENOMIC DNA]</scope>
</reference>
<dbReference type="InterPro" id="IPR001356">
    <property type="entry name" value="HD"/>
</dbReference>
<feature type="DNA-binding region" description="Homeobox" evidence="6">
    <location>
        <begin position="137"/>
        <end position="196"/>
    </location>
</feature>
<dbReference type="PROSITE" id="PS50071">
    <property type="entry name" value="HOMEOBOX_2"/>
    <property type="match status" value="1"/>
</dbReference>
<keyword evidence="2" id="KW-0217">Developmental protein</keyword>
<protein>
    <recommendedName>
        <fullName evidence="9">Homeobox domain-containing protein</fullName>
    </recommendedName>
</protein>
<dbReference type="SMART" id="SM00389">
    <property type="entry name" value="HOX"/>
    <property type="match status" value="1"/>
</dbReference>
<dbReference type="CDD" id="cd00086">
    <property type="entry name" value="homeodomain"/>
    <property type="match status" value="1"/>
</dbReference>
<evidence type="ECO:0000256" key="4">
    <source>
        <dbReference type="ARBA" id="ARBA00023155"/>
    </source>
</evidence>
<dbReference type="SUPFAM" id="SSF46689">
    <property type="entry name" value="Homeodomain-like"/>
    <property type="match status" value="1"/>
</dbReference>
<evidence type="ECO:0000256" key="3">
    <source>
        <dbReference type="ARBA" id="ARBA00023125"/>
    </source>
</evidence>
<feature type="compositionally biased region" description="Low complexity" evidence="8">
    <location>
        <begin position="73"/>
        <end position="82"/>
    </location>
</feature>
<evidence type="ECO:0000256" key="5">
    <source>
        <dbReference type="ARBA" id="ARBA00023242"/>
    </source>
</evidence>
<dbReference type="Pfam" id="PF00046">
    <property type="entry name" value="Homeodomain"/>
    <property type="match status" value="1"/>
</dbReference>
<keyword evidence="11" id="KW-1185">Reference proteome</keyword>
<comment type="subcellular location">
    <subcellularLocation>
        <location evidence="1 6 7">Nucleus</location>
    </subcellularLocation>
</comment>
<dbReference type="PANTHER" id="PTHR45659:SF4">
    <property type="entry name" value="HOMEOBOX PROTEIN ABDOMINAL-A"/>
    <property type="match status" value="1"/>
</dbReference>
<dbReference type="PANTHER" id="PTHR45659">
    <property type="entry name" value="HOMEOBOX PROTEIN HOX"/>
    <property type="match status" value="1"/>
</dbReference>
<comment type="caution">
    <text evidence="10">The sequence shown here is derived from an EMBL/GenBank/DDBJ whole genome shotgun (WGS) entry which is preliminary data.</text>
</comment>
<feature type="domain" description="Homeobox" evidence="9">
    <location>
        <begin position="135"/>
        <end position="195"/>
    </location>
</feature>
<evidence type="ECO:0000256" key="6">
    <source>
        <dbReference type="PROSITE-ProRule" id="PRU00108"/>
    </source>
</evidence>
<evidence type="ECO:0000256" key="1">
    <source>
        <dbReference type="ARBA" id="ARBA00004123"/>
    </source>
</evidence>
<keyword evidence="3 6" id="KW-0238">DNA-binding</keyword>